<sequence>MSVKKEQKSEILRKSDKMIDSHREFLDMDADEENIGHQEIPEIEEELSSEPEKPKFCEEDLIELVKYVKNLTICSYNDINWNKQSDEIIKEYFKDPSHIILITFYDKNELNAMLNIPIHVSMGFTYFLRSPWQIYTPENFLKTILFGNINKNIKNSILKFMENIYAPIVLHILKHDVFLNLHEFISRLMDEIYKPMGLTILYVPKERLLQNLLKSSNKNDYISLNINQTSIFLEKDEKKRKLIERLDKIVWFWIGQMHRATITLKWRKIKNIQDEVDYWNAKRSNLNLLRTQFFNIEVQLIIDILKNLRSPSAFKLKELIMYADTKFEEASSNLIYLNIVYNFCKNLQIPNNIENFVTEVLLLILFVWIESPFYSNKNNMEILCQALSSQIMEQCINYINLDIAFKDDPEVGIQMLEKCILCCNIYKTIYDHIMTNITSYINSNKKWDINRKEVFNKIDIFQQRCYDIIEICEALTIFGRDGKIRLIGGPKGVNYETYWREIEFLFYESLDEIITARNIIFTIIKPIWLNKMKQFRSTILQLENMVINLINDIFKNVKNIEEGIETIYALQKFKKRKSLQKILQNKWIQIWKIFSNEIKHCYINVIHQSKKKINNDVNLLCISQYLKNQYSIIINALDWIGDCNVGKCVLQQYEQVLDVIDKRQKMFNIYNTNTIY</sequence>
<reference evidence="2 3" key="1">
    <citation type="submission" date="2014-07" db="EMBL/GenBank/DDBJ databases">
        <title>Genomic and transcriptomic analysis on Apis cerana provide comprehensive insights into honey bee biology.</title>
        <authorList>
            <person name="Diao Q."/>
            <person name="Sun L."/>
            <person name="Zheng H."/>
            <person name="Zheng H."/>
            <person name="Xu S."/>
            <person name="Wang S."/>
            <person name="Zeng Z."/>
            <person name="Hu F."/>
            <person name="Su S."/>
            <person name="Wu J."/>
        </authorList>
    </citation>
    <scope>NUCLEOTIDE SEQUENCE [LARGE SCALE GENOMIC DNA]</scope>
    <source>
        <tissue evidence="2">Pupae without intestine</tissue>
    </source>
</reference>
<dbReference type="PANTHER" id="PTHR46532">
    <property type="entry name" value="MALE FERTILITY FACTOR KL5"/>
    <property type="match status" value="1"/>
</dbReference>
<evidence type="ECO:0000313" key="3">
    <source>
        <dbReference type="Proteomes" id="UP000242457"/>
    </source>
</evidence>
<evidence type="ECO:0000313" key="2">
    <source>
        <dbReference type="EMBL" id="PBC34614.1"/>
    </source>
</evidence>
<dbReference type="AlphaFoldDB" id="A0A2A3ESX2"/>
<feature type="domain" description="Dynein heavy chain tail" evidence="1">
    <location>
        <begin position="243"/>
        <end position="609"/>
    </location>
</feature>
<dbReference type="GO" id="GO:0045505">
    <property type="term" value="F:dynein intermediate chain binding"/>
    <property type="evidence" value="ECO:0007669"/>
    <property type="project" value="InterPro"/>
</dbReference>
<dbReference type="GO" id="GO:0051959">
    <property type="term" value="F:dynein light intermediate chain binding"/>
    <property type="evidence" value="ECO:0007669"/>
    <property type="project" value="InterPro"/>
</dbReference>
<dbReference type="Pfam" id="PF08385">
    <property type="entry name" value="DHC_N1"/>
    <property type="match status" value="1"/>
</dbReference>
<keyword evidence="3" id="KW-1185">Reference proteome</keyword>
<dbReference type="Proteomes" id="UP000242457">
    <property type="component" value="Unassembled WGS sequence"/>
</dbReference>
<keyword evidence="2" id="KW-0966">Cell projection</keyword>
<name>A0A2A3ESX2_APICC</name>
<organism evidence="2 3">
    <name type="scientific">Apis cerana cerana</name>
    <name type="common">Oriental honeybee</name>
    <dbReference type="NCBI Taxonomy" id="94128"/>
    <lineage>
        <taxon>Eukaryota</taxon>
        <taxon>Metazoa</taxon>
        <taxon>Ecdysozoa</taxon>
        <taxon>Arthropoda</taxon>
        <taxon>Hexapoda</taxon>
        <taxon>Insecta</taxon>
        <taxon>Pterygota</taxon>
        <taxon>Neoptera</taxon>
        <taxon>Endopterygota</taxon>
        <taxon>Hymenoptera</taxon>
        <taxon>Apocrita</taxon>
        <taxon>Aculeata</taxon>
        <taxon>Apoidea</taxon>
        <taxon>Anthophila</taxon>
        <taxon>Apidae</taxon>
        <taxon>Apis</taxon>
    </lineage>
</organism>
<dbReference type="EMBL" id="KZ288189">
    <property type="protein sequence ID" value="PBC34614.1"/>
    <property type="molecule type" value="Genomic_DNA"/>
</dbReference>
<dbReference type="GO" id="GO:0005858">
    <property type="term" value="C:axonemal dynein complex"/>
    <property type="evidence" value="ECO:0007669"/>
    <property type="project" value="TreeGrafter"/>
</dbReference>
<accession>A0A2A3ESX2</accession>
<dbReference type="OrthoDB" id="10251809at2759"/>
<dbReference type="PANTHER" id="PTHR46532:SF11">
    <property type="entry name" value="DYNEIN AXONEMAL HEAVY CHAIN 12"/>
    <property type="match status" value="1"/>
</dbReference>
<dbReference type="InterPro" id="IPR026983">
    <property type="entry name" value="DHC"/>
</dbReference>
<dbReference type="GO" id="GO:0007018">
    <property type="term" value="P:microtubule-based movement"/>
    <property type="evidence" value="ECO:0007669"/>
    <property type="project" value="InterPro"/>
</dbReference>
<gene>
    <name evidence="2" type="ORF">APICC_05846</name>
</gene>
<protein>
    <submittedName>
        <fullName evidence="2">Dynein-1-beta heavy chain, flagellar inner arm I1 complex</fullName>
    </submittedName>
</protein>
<keyword evidence="2" id="KW-0969">Cilium</keyword>
<dbReference type="InterPro" id="IPR013594">
    <property type="entry name" value="Dynein_heavy_tail"/>
</dbReference>
<evidence type="ECO:0000259" key="1">
    <source>
        <dbReference type="Pfam" id="PF08385"/>
    </source>
</evidence>
<proteinExistence type="predicted"/>
<dbReference type="STRING" id="94128.A0A2A3ESX2"/>
<keyword evidence="2" id="KW-0282">Flagellum</keyword>